<evidence type="ECO:0000313" key="4">
    <source>
        <dbReference type="Proteomes" id="UP001519325"/>
    </source>
</evidence>
<dbReference type="EMBL" id="JAGGMR010000001">
    <property type="protein sequence ID" value="MBP2193055.1"/>
    <property type="molecule type" value="Genomic_DNA"/>
</dbReference>
<feature type="chain" id="PRO_5045032111" evidence="1">
    <location>
        <begin position="27"/>
        <end position="102"/>
    </location>
</feature>
<proteinExistence type="predicted"/>
<keyword evidence="1" id="KW-0732">Signal</keyword>
<dbReference type="EMBL" id="JAGGMR010000001">
    <property type="protein sequence ID" value="MBP2191337.1"/>
    <property type="molecule type" value="Genomic_DNA"/>
</dbReference>
<evidence type="ECO:0000313" key="2">
    <source>
        <dbReference type="EMBL" id="MBP2191337.1"/>
    </source>
</evidence>
<name>A0ABS4QI15_9NOCA</name>
<keyword evidence="4" id="KW-1185">Reference proteome</keyword>
<protein>
    <submittedName>
        <fullName evidence="2">Uncharacterized protein</fullName>
    </submittedName>
</protein>
<gene>
    <name evidence="2" type="ORF">BJ987_004238</name>
    <name evidence="3" type="ORF">BJ987_005956</name>
</gene>
<organism evidence="2 4">
    <name type="scientific">Nocardia goodfellowii</name>
    <dbReference type="NCBI Taxonomy" id="882446"/>
    <lineage>
        <taxon>Bacteria</taxon>
        <taxon>Bacillati</taxon>
        <taxon>Actinomycetota</taxon>
        <taxon>Actinomycetes</taxon>
        <taxon>Mycobacteriales</taxon>
        <taxon>Nocardiaceae</taxon>
        <taxon>Nocardia</taxon>
    </lineage>
</organism>
<evidence type="ECO:0000313" key="3">
    <source>
        <dbReference type="EMBL" id="MBP2193055.1"/>
    </source>
</evidence>
<dbReference type="RefSeq" id="WP_209892829.1">
    <property type="nucleotide sequence ID" value="NZ_JAGGMR010000001.1"/>
</dbReference>
<sequence>MRTTLRLAVASAAATTLVTAAASAQAEPVAFTPPPVTTVADETGSAAVDSGSAAARSAVWLFQQGNVIGLLVLLAVTPLQALTGGICDLATGSGLPSPCTTR</sequence>
<dbReference type="Proteomes" id="UP001519325">
    <property type="component" value="Unassembled WGS sequence"/>
</dbReference>
<feature type="signal peptide" evidence="1">
    <location>
        <begin position="1"/>
        <end position="26"/>
    </location>
</feature>
<accession>A0ABS4QI15</accession>
<comment type="caution">
    <text evidence="2">The sequence shown here is derived from an EMBL/GenBank/DDBJ whole genome shotgun (WGS) entry which is preliminary data.</text>
</comment>
<evidence type="ECO:0000256" key="1">
    <source>
        <dbReference type="SAM" id="SignalP"/>
    </source>
</evidence>
<reference evidence="2 4" key="1">
    <citation type="submission" date="2021-03" db="EMBL/GenBank/DDBJ databases">
        <title>Sequencing the genomes of 1000 actinobacteria strains.</title>
        <authorList>
            <person name="Klenk H.-P."/>
        </authorList>
    </citation>
    <scope>NUCLEOTIDE SEQUENCE [LARGE SCALE GENOMIC DNA]</scope>
    <source>
        <strain evidence="2 4">DSM 45516</strain>
    </source>
</reference>